<proteinExistence type="predicted"/>
<dbReference type="EMBL" id="BSOW01000056">
    <property type="protein sequence ID" value="GLR91855.1"/>
    <property type="molecule type" value="Genomic_DNA"/>
</dbReference>
<comment type="caution">
    <text evidence="1">The sequence shown here is derived from an EMBL/GenBank/DDBJ whole genome shotgun (WGS) entry which is preliminary data.</text>
</comment>
<evidence type="ECO:0000313" key="1">
    <source>
        <dbReference type="EMBL" id="GLR91855.1"/>
    </source>
</evidence>
<keyword evidence="2" id="KW-1185">Reference proteome</keyword>
<protein>
    <submittedName>
        <fullName evidence="1">Uncharacterized protein</fullName>
    </submittedName>
</protein>
<organism evidence="1 2">
    <name type="scientific">Bradyrhizobium iriomotense</name>
    <dbReference type="NCBI Taxonomy" id="441950"/>
    <lineage>
        <taxon>Bacteria</taxon>
        <taxon>Pseudomonadati</taxon>
        <taxon>Pseudomonadota</taxon>
        <taxon>Alphaproteobacteria</taxon>
        <taxon>Hyphomicrobiales</taxon>
        <taxon>Nitrobacteraceae</taxon>
        <taxon>Bradyrhizobium</taxon>
    </lineage>
</organism>
<evidence type="ECO:0000313" key="2">
    <source>
        <dbReference type="Proteomes" id="UP001156905"/>
    </source>
</evidence>
<name>A0ABQ6BFZ3_9BRAD</name>
<reference evidence="2" key="1">
    <citation type="journal article" date="2019" name="Int. J. Syst. Evol. Microbiol.">
        <title>The Global Catalogue of Microorganisms (GCM) 10K type strain sequencing project: providing services to taxonomists for standard genome sequencing and annotation.</title>
        <authorList>
            <consortium name="The Broad Institute Genomics Platform"/>
            <consortium name="The Broad Institute Genome Sequencing Center for Infectious Disease"/>
            <person name="Wu L."/>
            <person name="Ma J."/>
        </authorList>
    </citation>
    <scope>NUCLEOTIDE SEQUENCE [LARGE SCALE GENOMIC DNA]</scope>
    <source>
        <strain evidence="2">NBRC 102520</strain>
    </source>
</reference>
<gene>
    <name evidence="1" type="ORF">GCM10007857_85730</name>
</gene>
<sequence>MHDAGYAWAPRSFEDVERTFNIRADVVSLGDIGIRNSNQSGQMKDNILVAYCLNDELRIFDISGDHLDRILQIKRQMLKISPCRRRRVPDHGRHVSARARESFREMTSYESAGAGNKDFSPMIELLEIHDRAAVELELRPYVDR</sequence>
<dbReference type="Proteomes" id="UP001156905">
    <property type="component" value="Unassembled WGS sequence"/>
</dbReference>
<accession>A0ABQ6BFZ3</accession>